<protein>
    <recommendedName>
        <fullName evidence="3">Lipoprotein</fullName>
    </recommendedName>
</protein>
<dbReference type="OrthoDB" id="883995at2"/>
<dbReference type="PROSITE" id="PS51257">
    <property type="entry name" value="PROKAR_LIPOPROTEIN"/>
    <property type="match status" value="1"/>
</dbReference>
<sequence length="155" mass="17440">MSNKILFIITVLFMGCGDLTPYSGAQDKNSNKESVSRPLLTIDSNRVKDNPVHLKQKSGSTINCHELLHSLIEKSSFDTEIKKVGFGVWVDTVYSGIAIIQITVHNTERNDDPVIGSVKIDFNDQKLWDISPDPAKELSYDTVLFRELDEKCLVR</sequence>
<gene>
    <name evidence="1" type="ORF">A3860_14910</name>
</gene>
<reference evidence="1 2" key="1">
    <citation type="submission" date="2016-03" db="EMBL/GenBank/DDBJ databases">
        <title>Niastella vici sp. nov., isolated from farmland soil.</title>
        <authorList>
            <person name="Chen L."/>
            <person name="Wang D."/>
            <person name="Yang S."/>
            <person name="Wang G."/>
        </authorList>
    </citation>
    <scope>NUCLEOTIDE SEQUENCE [LARGE SCALE GENOMIC DNA]</scope>
    <source>
        <strain evidence="1 2">DJ57</strain>
    </source>
</reference>
<comment type="caution">
    <text evidence="1">The sequence shown here is derived from an EMBL/GenBank/DDBJ whole genome shotgun (WGS) entry which is preliminary data.</text>
</comment>
<dbReference type="Proteomes" id="UP000192796">
    <property type="component" value="Unassembled WGS sequence"/>
</dbReference>
<name>A0A1V9G5N1_9BACT</name>
<evidence type="ECO:0008006" key="3">
    <source>
        <dbReference type="Google" id="ProtNLM"/>
    </source>
</evidence>
<keyword evidence="2" id="KW-1185">Reference proteome</keyword>
<organism evidence="1 2">
    <name type="scientific">Niastella vici</name>
    <dbReference type="NCBI Taxonomy" id="1703345"/>
    <lineage>
        <taxon>Bacteria</taxon>
        <taxon>Pseudomonadati</taxon>
        <taxon>Bacteroidota</taxon>
        <taxon>Chitinophagia</taxon>
        <taxon>Chitinophagales</taxon>
        <taxon>Chitinophagaceae</taxon>
        <taxon>Niastella</taxon>
    </lineage>
</organism>
<dbReference type="AlphaFoldDB" id="A0A1V9G5N1"/>
<evidence type="ECO:0000313" key="1">
    <source>
        <dbReference type="EMBL" id="OQP65880.1"/>
    </source>
</evidence>
<accession>A0A1V9G5N1</accession>
<dbReference type="RefSeq" id="WP_081145725.1">
    <property type="nucleotide sequence ID" value="NZ_LVYD01000013.1"/>
</dbReference>
<dbReference type="EMBL" id="LVYD01000013">
    <property type="protein sequence ID" value="OQP65880.1"/>
    <property type="molecule type" value="Genomic_DNA"/>
</dbReference>
<proteinExistence type="predicted"/>
<evidence type="ECO:0000313" key="2">
    <source>
        <dbReference type="Proteomes" id="UP000192796"/>
    </source>
</evidence>